<accession>A0A8T1QFL2</accession>
<dbReference type="PANTHER" id="PTHR33640">
    <property type="entry name" value="TRANSMEMBRANE PROTEIN"/>
    <property type="match status" value="1"/>
</dbReference>
<keyword evidence="1" id="KW-0812">Transmembrane</keyword>
<evidence type="ECO:0000313" key="4">
    <source>
        <dbReference type="Proteomes" id="UP000811609"/>
    </source>
</evidence>
<evidence type="ECO:0000313" key="3">
    <source>
        <dbReference type="EMBL" id="KAG6711663.1"/>
    </source>
</evidence>
<evidence type="ECO:0000313" key="2">
    <source>
        <dbReference type="EMBL" id="KAG6653308.1"/>
    </source>
</evidence>
<keyword evidence="4" id="KW-1185">Reference proteome</keyword>
<comment type="caution">
    <text evidence="2">The sequence shown here is derived from an EMBL/GenBank/DDBJ whole genome shotgun (WGS) entry which is preliminary data.</text>
</comment>
<gene>
    <name evidence="2" type="ORF">CIPAW_05G066900</name>
    <name evidence="3" type="ORF">I3842_05G066500</name>
</gene>
<keyword evidence="1" id="KW-0472">Membrane</keyword>
<dbReference type="Proteomes" id="UP000811246">
    <property type="component" value="Chromosome 5"/>
</dbReference>
<reference evidence="3" key="2">
    <citation type="submission" date="2021-01" db="EMBL/GenBank/DDBJ databases">
        <authorList>
            <person name="Lovell J.T."/>
            <person name="Bentley N."/>
            <person name="Bhattarai G."/>
            <person name="Jenkins J.W."/>
            <person name="Sreedasyam A."/>
            <person name="Alarcon Y."/>
            <person name="Bock C."/>
            <person name="Boston L."/>
            <person name="Carlson J."/>
            <person name="Cervantes K."/>
            <person name="Clermont K."/>
            <person name="Krom N."/>
            <person name="Kubenka K."/>
            <person name="Mamidi S."/>
            <person name="Mattison C."/>
            <person name="Monteros M."/>
            <person name="Pisani C."/>
            <person name="Plott C."/>
            <person name="Rajasekar S."/>
            <person name="Rhein H.S."/>
            <person name="Rohla C."/>
            <person name="Song M."/>
            <person name="Hilaire R.S."/>
            <person name="Shu S."/>
            <person name="Wells L."/>
            <person name="Wang X."/>
            <person name="Webber J."/>
            <person name="Heerema R.J."/>
            <person name="Klein P."/>
            <person name="Conner P."/>
            <person name="Grauke L."/>
            <person name="Grimwood J."/>
            <person name="Schmutz J."/>
            <person name="Randall J.J."/>
        </authorList>
    </citation>
    <scope>NUCLEOTIDE SEQUENCE</scope>
    <source>
        <tissue evidence="3">Leaf</tissue>
    </source>
</reference>
<organism evidence="2 4">
    <name type="scientific">Carya illinoinensis</name>
    <name type="common">Pecan</name>
    <dbReference type="NCBI Taxonomy" id="32201"/>
    <lineage>
        <taxon>Eukaryota</taxon>
        <taxon>Viridiplantae</taxon>
        <taxon>Streptophyta</taxon>
        <taxon>Embryophyta</taxon>
        <taxon>Tracheophyta</taxon>
        <taxon>Spermatophyta</taxon>
        <taxon>Magnoliopsida</taxon>
        <taxon>eudicotyledons</taxon>
        <taxon>Gunneridae</taxon>
        <taxon>Pentapetalae</taxon>
        <taxon>rosids</taxon>
        <taxon>fabids</taxon>
        <taxon>Fagales</taxon>
        <taxon>Juglandaceae</taxon>
        <taxon>Carya</taxon>
    </lineage>
</organism>
<dbReference type="Proteomes" id="UP000811609">
    <property type="component" value="Chromosome 5"/>
</dbReference>
<reference evidence="2" key="1">
    <citation type="submission" date="2020-12" db="EMBL/GenBank/DDBJ databases">
        <title>WGS assembly of Carya illinoinensis cv. Pawnee.</title>
        <authorList>
            <person name="Platts A."/>
            <person name="Shu S."/>
            <person name="Wright S."/>
            <person name="Barry K."/>
            <person name="Edger P."/>
            <person name="Pires J.C."/>
            <person name="Schmutz J."/>
        </authorList>
    </citation>
    <scope>NUCLEOTIDE SEQUENCE</scope>
    <source>
        <tissue evidence="2">Leaf</tissue>
    </source>
</reference>
<feature type="transmembrane region" description="Helical" evidence="1">
    <location>
        <begin position="66"/>
        <end position="87"/>
    </location>
</feature>
<sequence length="222" mass="25608">MDSFNFYSIKAEKANALMLRHRQLQKIANLCRVIEVCVVLVLISRLSMQLALAVKNSTGYFRDVKLVLLSPRFVFFVGNVIIITLFAKSGQFSARDSTTKTSGFDLYEEFIKKSEKINRKTHPDETPKLDEHSNISDESAVRDYRTVECYSQYSNGGTLCEKSSREGQEKGKCRESATRCCEKLEKSSYPENEMSSEEFQRKVEAFIAWHQRLRREEEDSVL</sequence>
<dbReference type="EMBL" id="CM031813">
    <property type="protein sequence ID" value="KAG6653308.1"/>
    <property type="molecule type" value="Genomic_DNA"/>
</dbReference>
<evidence type="ECO:0000256" key="1">
    <source>
        <dbReference type="SAM" id="Phobius"/>
    </source>
</evidence>
<evidence type="ECO:0008006" key="5">
    <source>
        <dbReference type="Google" id="ProtNLM"/>
    </source>
</evidence>
<dbReference type="AlphaFoldDB" id="A0A8T1QFL2"/>
<name>A0A8T1QFL2_CARIL</name>
<feature type="transmembrane region" description="Helical" evidence="1">
    <location>
        <begin position="27"/>
        <end position="46"/>
    </location>
</feature>
<protein>
    <recommendedName>
        <fullName evidence="5">DUF4408 domain-containing protein</fullName>
    </recommendedName>
</protein>
<keyword evidence="1" id="KW-1133">Transmembrane helix</keyword>
<proteinExistence type="predicted"/>
<dbReference type="PANTHER" id="PTHR33640:SF8">
    <property type="entry name" value="TRANSMEMBRANE PROTEIN"/>
    <property type="match status" value="1"/>
</dbReference>
<dbReference type="EMBL" id="CM031829">
    <property type="protein sequence ID" value="KAG6711663.1"/>
    <property type="molecule type" value="Genomic_DNA"/>
</dbReference>